<dbReference type="SUPFAM" id="SSF51735">
    <property type="entry name" value="NAD(P)-binding Rossmann-fold domains"/>
    <property type="match status" value="1"/>
</dbReference>
<gene>
    <name evidence="3" type="ORF">C7450_101260</name>
</gene>
<dbReference type="Proteomes" id="UP000248021">
    <property type="component" value="Unassembled WGS sequence"/>
</dbReference>
<dbReference type="SMART" id="SM00822">
    <property type="entry name" value="PKS_KR"/>
    <property type="match status" value="1"/>
</dbReference>
<protein>
    <submittedName>
        <fullName evidence="3">Gluconate 5-dehydrogenase</fullName>
    </submittedName>
</protein>
<evidence type="ECO:0000313" key="4">
    <source>
        <dbReference type="Proteomes" id="UP000248021"/>
    </source>
</evidence>
<proteinExistence type="inferred from homology"/>
<dbReference type="FunFam" id="3.40.50.720:FF:000084">
    <property type="entry name" value="Short-chain dehydrogenase reductase"/>
    <property type="match status" value="1"/>
</dbReference>
<dbReference type="PRINTS" id="PR00081">
    <property type="entry name" value="GDHRDH"/>
</dbReference>
<dbReference type="AlphaFoldDB" id="A0A2V3UGL8"/>
<comment type="similarity">
    <text evidence="1">Belongs to the short-chain dehydrogenases/reductases (SDR) family.</text>
</comment>
<dbReference type="Pfam" id="PF13561">
    <property type="entry name" value="adh_short_C2"/>
    <property type="match status" value="1"/>
</dbReference>
<feature type="domain" description="Ketoreductase" evidence="2">
    <location>
        <begin position="22"/>
        <end position="202"/>
    </location>
</feature>
<accession>A0A2V3UGL8</accession>
<evidence type="ECO:0000256" key="1">
    <source>
        <dbReference type="ARBA" id="ARBA00006484"/>
    </source>
</evidence>
<dbReference type="GO" id="GO:0016616">
    <property type="term" value="F:oxidoreductase activity, acting on the CH-OH group of donors, NAD or NADP as acceptor"/>
    <property type="evidence" value="ECO:0007669"/>
    <property type="project" value="TreeGrafter"/>
</dbReference>
<dbReference type="PANTHER" id="PTHR42760">
    <property type="entry name" value="SHORT-CHAIN DEHYDROGENASES/REDUCTASES FAMILY MEMBER"/>
    <property type="match status" value="1"/>
</dbReference>
<sequence>MIEGREVPVQDIVNSVFGLAGHHALVTGGSSGLGFDIARCFLAAGARVTITGTDRAKLDSAVTELGENAAGFVCDVTQLDAADDFAGRVASERGAVSILVNNAGRTVKNPLDAMTAEEFQAVLNIHVSGAFACSRAFVKQIEASGNGSILFTASMSSFLGIPNVIGYSAAKAAHVGMVRALATELAPRGVRVNGVAPGWIDTPLFRKATASDPARRAKIDGRIPMGRLGQGADIGWAMTYLASPAANYVTGHILVVDGGALHGF</sequence>
<dbReference type="EMBL" id="QJJK01000001">
    <property type="protein sequence ID" value="PXW64505.1"/>
    <property type="molecule type" value="Genomic_DNA"/>
</dbReference>
<comment type="caution">
    <text evidence="3">The sequence shown here is derived from an EMBL/GenBank/DDBJ whole genome shotgun (WGS) entry which is preliminary data.</text>
</comment>
<organism evidence="3 4">
    <name type="scientific">Chelatococcus asaccharovorans</name>
    <dbReference type="NCBI Taxonomy" id="28210"/>
    <lineage>
        <taxon>Bacteria</taxon>
        <taxon>Pseudomonadati</taxon>
        <taxon>Pseudomonadota</taxon>
        <taxon>Alphaproteobacteria</taxon>
        <taxon>Hyphomicrobiales</taxon>
        <taxon>Chelatococcaceae</taxon>
        <taxon>Chelatococcus</taxon>
    </lineage>
</organism>
<evidence type="ECO:0000313" key="3">
    <source>
        <dbReference type="EMBL" id="PXW64505.1"/>
    </source>
</evidence>
<dbReference type="InterPro" id="IPR036291">
    <property type="entry name" value="NAD(P)-bd_dom_sf"/>
</dbReference>
<dbReference type="Gene3D" id="3.40.50.720">
    <property type="entry name" value="NAD(P)-binding Rossmann-like Domain"/>
    <property type="match status" value="1"/>
</dbReference>
<dbReference type="InterPro" id="IPR002347">
    <property type="entry name" value="SDR_fam"/>
</dbReference>
<name>A0A2V3UGL8_9HYPH</name>
<dbReference type="PRINTS" id="PR00080">
    <property type="entry name" value="SDRFAMILY"/>
</dbReference>
<evidence type="ECO:0000259" key="2">
    <source>
        <dbReference type="SMART" id="SM00822"/>
    </source>
</evidence>
<reference evidence="3 4" key="1">
    <citation type="submission" date="2018-05" db="EMBL/GenBank/DDBJ databases">
        <title>Genomic Encyclopedia of Type Strains, Phase IV (KMG-IV): sequencing the most valuable type-strain genomes for metagenomic binning, comparative biology and taxonomic classification.</title>
        <authorList>
            <person name="Goeker M."/>
        </authorList>
    </citation>
    <scope>NUCLEOTIDE SEQUENCE [LARGE SCALE GENOMIC DNA]</scope>
    <source>
        <strain evidence="3 4">DSM 6462</strain>
    </source>
</reference>
<dbReference type="InterPro" id="IPR057326">
    <property type="entry name" value="KR_dom"/>
</dbReference>
<keyword evidence="4" id="KW-1185">Reference proteome</keyword>